<protein>
    <submittedName>
        <fullName evidence="2">Uncharacterized protein</fullName>
    </submittedName>
</protein>
<organism evidence="2 3">
    <name type="scientific">Stomoxys calcitrans</name>
    <name type="common">Stable fly</name>
    <name type="synonym">Conops calcitrans</name>
    <dbReference type="NCBI Taxonomy" id="35570"/>
    <lineage>
        <taxon>Eukaryota</taxon>
        <taxon>Metazoa</taxon>
        <taxon>Ecdysozoa</taxon>
        <taxon>Arthropoda</taxon>
        <taxon>Hexapoda</taxon>
        <taxon>Insecta</taxon>
        <taxon>Pterygota</taxon>
        <taxon>Neoptera</taxon>
        <taxon>Endopterygota</taxon>
        <taxon>Diptera</taxon>
        <taxon>Brachycera</taxon>
        <taxon>Muscomorpha</taxon>
        <taxon>Muscoidea</taxon>
        <taxon>Muscidae</taxon>
        <taxon>Stomoxys</taxon>
    </lineage>
</organism>
<dbReference type="VEuPathDB" id="VectorBase:SCAU013970"/>
<evidence type="ECO:0000256" key="1">
    <source>
        <dbReference type="SAM" id="MobiDB-lite"/>
    </source>
</evidence>
<evidence type="ECO:0000313" key="3">
    <source>
        <dbReference type="Proteomes" id="UP000095300"/>
    </source>
</evidence>
<feature type="compositionally biased region" description="Low complexity" evidence="1">
    <location>
        <begin position="61"/>
        <end position="70"/>
    </location>
</feature>
<proteinExistence type="predicted"/>
<feature type="region of interest" description="Disordered" evidence="1">
    <location>
        <begin position="1"/>
        <end position="24"/>
    </location>
</feature>
<name>A0A1I8Q517_STOCA</name>
<gene>
    <name evidence="2" type="primary">106090299</name>
</gene>
<dbReference type="AlphaFoldDB" id="A0A1I8Q517"/>
<feature type="region of interest" description="Disordered" evidence="1">
    <location>
        <begin position="196"/>
        <end position="218"/>
    </location>
</feature>
<accession>A0A1I8Q517</accession>
<feature type="region of interest" description="Disordered" evidence="1">
    <location>
        <begin position="37"/>
        <end position="87"/>
    </location>
</feature>
<dbReference type="Proteomes" id="UP000095300">
    <property type="component" value="Unassembled WGS sequence"/>
</dbReference>
<feature type="compositionally biased region" description="Low complexity" evidence="1">
    <location>
        <begin position="206"/>
        <end position="218"/>
    </location>
</feature>
<keyword evidence="3" id="KW-1185">Reference proteome</keyword>
<evidence type="ECO:0000313" key="2">
    <source>
        <dbReference type="EnsemblMetazoa" id="SCAU013970-PA"/>
    </source>
</evidence>
<dbReference type="EnsemblMetazoa" id="SCAU013970-RA">
    <property type="protein sequence ID" value="SCAU013970-PA"/>
    <property type="gene ID" value="SCAU013970"/>
</dbReference>
<feature type="compositionally biased region" description="Low complexity" evidence="1">
    <location>
        <begin position="40"/>
        <end position="54"/>
    </location>
</feature>
<feature type="compositionally biased region" description="Low complexity" evidence="1">
    <location>
        <begin position="1"/>
        <end position="21"/>
    </location>
</feature>
<reference evidence="2" key="1">
    <citation type="submission" date="2020-05" db="UniProtKB">
        <authorList>
            <consortium name="EnsemblMetazoa"/>
        </authorList>
    </citation>
    <scope>IDENTIFICATION</scope>
    <source>
        <strain evidence="2">USDA</strain>
    </source>
</reference>
<sequence>MKMVMSADSSDCHPSSSSVVVGAEAPSTSAKISVICHMSQQPQQQQTQTPNPQTLEHSRHSLTSSNNNNHTVEASAASSTTPGPQVIMGRSHLENALKLPPNTSVSAYYQNTKLMGGNNSVVEDSTPNGVVYPTNLKQEFNAPSQSSSSILYARSTMPSAAVAAASTAPVTDMDTVPTGAGNSSAASSNTSTNLITHIKLSPSPPCSSSSSMSSSQQQIPSVIYNNPLLKQQNPSTNSLILSQVLQQQQQQHCHASTTTTSST</sequence>